<comment type="caution">
    <text evidence="6">The sequence shown here is derived from an EMBL/GenBank/DDBJ whole genome shotgun (WGS) entry which is preliminary data.</text>
</comment>
<dbReference type="PROSITE" id="PS50893">
    <property type="entry name" value="ABC_TRANSPORTER_2"/>
    <property type="match status" value="1"/>
</dbReference>
<dbReference type="InterPro" id="IPR027417">
    <property type="entry name" value="P-loop_NTPase"/>
</dbReference>
<reference evidence="6 7" key="1">
    <citation type="submission" date="2020-06" db="EMBL/GenBank/DDBJ databases">
        <title>Actinomadura xiongansis sp. nov., isolated from soil of Baiyangdian.</title>
        <authorList>
            <person name="Zhang X."/>
        </authorList>
    </citation>
    <scope>NUCLEOTIDE SEQUENCE [LARGE SCALE GENOMIC DNA]</scope>
    <source>
        <strain evidence="6 7">HBUM206468</strain>
    </source>
</reference>
<gene>
    <name evidence="6" type="ORF">HKK74_17885</name>
</gene>
<accession>A0ABR7LS92</accession>
<keyword evidence="7" id="KW-1185">Reference proteome</keyword>
<dbReference type="SUPFAM" id="SSF52540">
    <property type="entry name" value="P-loop containing nucleoside triphosphate hydrolases"/>
    <property type="match status" value="1"/>
</dbReference>
<feature type="domain" description="ABC transporter" evidence="5">
    <location>
        <begin position="8"/>
        <end position="233"/>
    </location>
</feature>
<dbReference type="GO" id="GO:0005524">
    <property type="term" value="F:ATP binding"/>
    <property type="evidence" value="ECO:0007669"/>
    <property type="project" value="UniProtKB-KW"/>
</dbReference>
<sequence>MTGEHLRIEVSNLTKRFGAVTAVEDLSFTVEQGMITGFLGPNGAGKTTTMRMIIGHVAPTSGTATIGGRRYGDIPCPSATVGAVFDAAAFHPRHSARDHLLVYAAMGGYPASRVAELLGLLGLAGAADRKTRGFSTGMRQRLNLATALLGDPRVLLLDEPGNGLDPEGMSWLRSFLRHLADEGRTILISSHALGEVQQIVDDVVVIRQGRLVASGRLSELAGSAPPVLVRSPDAAVLARTLMENPPEGVAAPRVEPVQPGELRVHGLDAPQIAELAAAHRLRVHGLVTENASLEQLFLDLTTSDLTVEERGSAR</sequence>
<evidence type="ECO:0000313" key="6">
    <source>
        <dbReference type="EMBL" id="MBC6467350.1"/>
    </source>
</evidence>
<evidence type="ECO:0000256" key="3">
    <source>
        <dbReference type="ARBA" id="ARBA00022741"/>
    </source>
</evidence>
<dbReference type="Pfam" id="PF00005">
    <property type="entry name" value="ABC_tran"/>
    <property type="match status" value="1"/>
</dbReference>
<protein>
    <submittedName>
        <fullName evidence="6">ATP-binding cassette domain-containing protein</fullName>
    </submittedName>
</protein>
<dbReference type="Proteomes" id="UP000805614">
    <property type="component" value="Unassembled WGS sequence"/>
</dbReference>
<dbReference type="EMBL" id="JABVEC010000012">
    <property type="protein sequence ID" value="MBC6467350.1"/>
    <property type="molecule type" value="Genomic_DNA"/>
</dbReference>
<evidence type="ECO:0000256" key="1">
    <source>
        <dbReference type="ARBA" id="ARBA00005417"/>
    </source>
</evidence>
<name>A0ABR7LS92_9ACTN</name>
<evidence type="ECO:0000259" key="5">
    <source>
        <dbReference type="PROSITE" id="PS50893"/>
    </source>
</evidence>
<keyword evidence="3" id="KW-0547">Nucleotide-binding</keyword>
<keyword evidence="2" id="KW-0813">Transport</keyword>
<dbReference type="PANTHER" id="PTHR43335:SF4">
    <property type="entry name" value="ABC TRANSPORTER, ATP-BINDING PROTEIN"/>
    <property type="match status" value="1"/>
</dbReference>
<dbReference type="Gene3D" id="3.40.50.300">
    <property type="entry name" value="P-loop containing nucleotide triphosphate hydrolases"/>
    <property type="match status" value="1"/>
</dbReference>
<comment type="similarity">
    <text evidence="1">Belongs to the ABC transporter superfamily.</text>
</comment>
<dbReference type="PANTHER" id="PTHR43335">
    <property type="entry name" value="ABC TRANSPORTER, ATP-BINDING PROTEIN"/>
    <property type="match status" value="1"/>
</dbReference>
<evidence type="ECO:0000256" key="2">
    <source>
        <dbReference type="ARBA" id="ARBA00022448"/>
    </source>
</evidence>
<evidence type="ECO:0000256" key="4">
    <source>
        <dbReference type="ARBA" id="ARBA00022840"/>
    </source>
</evidence>
<evidence type="ECO:0000313" key="7">
    <source>
        <dbReference type="Proteomes" id="UP000805614"/>
    </source>
</evidence>
<dbReference type="InterPro" id="IPR003439">
    <property type="entry name" value="ABC_transporter-like_ATP-bd"/>
</dbReference>
<organism evidence="6 7">
    <name type="scientific">Actinomadura alba</name>
    <dbReference type="NCBI Taxonomy" id="406431"/>
    <lineage>
        <taxon>Bacteria</taxon>
        <taxon>Bacillati</taxon>
        <taxon>Actinomycetota</taxon>
        <taxon>Actinomycetes</taxon>
        <taxon>Streptosporangiales</taxon>
        <taxon>Thermomonosporaceae</taxon>
        <taxon>Actinomadura</taxon>
    </lineage>
</organism>
<proteinExistence type="inferred from homology"/>
<dbReference type="SMART" id="SM00382">
    <property type="entry name" value="AAA"/>
    <property type="match status" value="1"/>
</dbReference>
<keyword evidence="4 6" id="KW-0067">ATP-binding</keyword>
<dbReference type="RefSeq" id="WP_187244353.1">
    <property type="nucleotide sequence ID" value="NZ_BAAAOK010000005.1"/>
</dbReference>
<dbReference type="InterPro" id="IPR003593">
    <property type="entry name" value="AAA+_ATPase"/>
</dbReference>